<protein>
    <submittedName>
        <fullName evidence="1">Uncharacterized protein</fullName>
    </submittedName>
</protein>
<evidence type="ECO:0000313" key="2">
    <source>
        <dbReference type="Proteomes" id="UP001439008"/>
    </source>
</evidence>
<accession>A0ABV2AJ73</accession>
<evidence type="ECO:0000313" key="1">
    <source>
        <dbReference type="EMBL" id="MES1919539.1"/>
    </source>
</evidence>
<gene>
    <name evidence="1" type="ORF">MHBO_001351</name>
</gene>
<reference evidence="1 2" key="1">
    <citation type="journal article" date="2024" name="BMC Biol.">
        <title>Comparative genomics of Ascetosporea gives new insight into the evolutionary basis for animal parasitism in Rhizaria.</title>
        <authorList>
            <person name="Hiltunen Thoren M."/>
            <person name="Onut-Brannstrom I."/>
            <person name="Alfjorden A."/>
            <person name="Peckova H."/>
            <person name="Swords F."/>
            <person name="Hooper C."/>
            <person name="Holzer A.S."/>
            <person name="Bass D."/>
            <person name="Burki F."/>
        </authorList>
    </citation>
    <scope>NUCLEOTIDE SEQUENCE [LARGE SCALE GENOMIC DNA]</scope>
    <source>
        <strain evidence="1">20-A016</strain>
    </source>
</reference>
<organism evidence="1 2">
    <name type="scientific">Bonamia ostreae</name>
    <dbReference type="NCBI Taxonomy" id="126728"/>
    <lineage>
        <taxon>Eukaryota</taxon>
        <taxon>Sar</taxon>
        <taxon>Rhizaria</taxon>
        <taxon>Endomyxa</taxon>
        <taxon>Ascetosporea</taxon>
        <taxon>Haplosporida</taxon>
        <taxon>Bonamia</taxon>
    </lineage>
</organism>
<dbReference type="Proteomes" id="UP001439008">
    <property type="component" value="Unassembled WGS sequence"/>
</dbReference>
<dbReference type="EMBL" id="JBDODL010000320">
    <property type="protein sequence ID" value="MES1919539.1"/>
    <property type="molecule type" value="Genomic_DNA"/>
</dbReference>
<comment type="caution">
    <text evidence="1">The sequence shown here is derived from an EMBL/GenBank/DDBJ whole genome shotgun (WGS) entry which is preliminary data.</text>
</comment>
<keyword evidence="2" id="KW-1185">Reference proteome</keyword>
<proteinExistence type="predicted"/>
<name>A0ABV2AJ73_9EUKA</name>
<sequence>MLNDVQGLSLTVILKKIQIRITDLNYIMLELVEIVLKINKRNYFLCDLSTDKIFLCTDGTVSMPNLSDCVKLAVVMKPELFYVAKVIRSIVSKSGYNDLLSAAIHIEENRNEPNYFENLHRIL</sequence>